<dbReference type="RefSeq" id="WP_208018786.1">
    <property type="nucleotide sequence ID" value="NZ_JAGDQJ010000025.1"/>
</dbReference>
<proteinExistence type="predicted"/>
<gene>
    <name evidence="1" type="ORF">J4P90_19905</name>
</gene>
<dbReference type="Pfam" id="PF14112">
    <property type="entry name" value="DUF4284"/>
    <property type="match status" value="1"/>
</dbReference>
<organism evidence="1 2">
    <name type="scientific">Bacillus arachidis</name>
    <dbReference type="NCBI Taxonomy" id="2819290"/>
    <lineage>
        <taxon>Bacteria</taxon>
        <taxon>Bacillati</taxon>
        <taxon>Bacillota</taxon>
        <taxon>Bacilli</taxon>
        <taxon>Bacillales</taxon>
        <taxon>Bacillaceae</taxon>
        <taxon>Bacillus</taxon>
    </lineage>
</organism>
<comment type="caution">
    <text evidence="1">The sequence shown here is derived from an EMBL/GenBank/DDBJ whole genome shotgun (WGS) entry which is preliminary data.</text>
</comment>
<reference evidence="1 2" key="1">
    <citation type="submission" date="2021-03" db="EMBL/GenBank/DDBJ databases">
        <title>Identification of novel Bacillus strains.</title>
        <authorList>
            <person name="Xiao Z."/>
            <person name="Li Y."/>
            <person name="Shen J."/>
        </authorList>
    </citation>
    <scope>NUCLEOTIDE SEQUENCE [LARGE SCALE GENOMIC DNA]</scope>
    <source>
        <strain evidence="1 2">SY8</strain>
    </source>
</reference>
<dbReference type="Proteomes" id="UP000677611">
    <property type="component" value="Unassembled WGS sequence"/>
</dbReference>
<name>A0ABS3P3X3_9BACI</name>
<sequence length="131" mass="15750">MNEKVTVWIGNFESNDELVNYTNIKYTEDGDGIPSIFERHFNLGYYDRDLVEKKWFGQSPVNNIQDLLRGFSYYEQFTEQFENRNFNKECNTAILVYNFEYNARKTKITYKNNELECIGVAQYTVIFDDRW</sequence>
<protein>
    <submittedName>
        <fullName evidence="1">Immunity 22 family protein</fullName>
    </submittedName>
</protein>
<keyword evidence="2" id="KW-1185">Reference proteome</keyword>
<dbReference type="EMBL" id="JAGDQJ010000025">
    <property type="protein sequence ID" value="MBO1627452.1"/>
    <property type="molecule type" value="Genomic_DNA"/>
</dbReference>
<dbReference type="InterPro" id="IPR025560">
    <property type="entry name" value="Imm22"/>
</dbReference>
<evidence type="ECO:0000313" key="1">
    <source>
        <dbReference type="EMBL" id="MBO1627452.1"/>
    </source>
</evidence>
<evidence type="ECO:0000313" key="2">
    <source>
        <dbReference type="Proteomes" id="UP000677611"/>
    </source>
</evidence>
<accession>A0ABS3P3X3</accession>